<dbReference type="Proteomes" id="UP000596247">
    <property type="component" value="Chromosome"/>
</dbReference>
<evidence type="ECO:0000313" key="2">
    <source>
        <dbReference type="Proteomes" id="UP000596247"/>
    </source>
</evidence>
<organism evidence="1 2">
    <name type="scientific">Klebsiella phage vB_KvM-Eowyn</name>
    <dbReference type="NCBI Taxonomy" id="2762819"/>
    <lineage>
        <taxon>Viruses</taxon>
        <taxon>Duplodnaviria</taxon>
        <taxon>Heunggongvirae</taxon>
        <taxon>Uroviricota</taxon>
        <taxon>Caudoviricetes</taxon>
        <taxon>Chimalliviridae</taxon>
        <taxon>Eowynvirus</taxon>
        <taxon>Eowynvirus eowyn</taxon>
    </lineage>
</organism>
<dbReference type="EMBL" id="LR881104">
    <property type="protein sequence ID" value="CAD5236050.1"/>
    <property type="molecule type" value="Genomic_DNA"/>
</dbReference>
<accession>A0A7R8R5E3</accession>
<evidence type="ECO:0000313" key="1">
    <source>
        <dbReference type="EMBL" id="CAD5236050.1"/>
    </source>
</evidence>
<reference evidence="1 2" key="1">
    <citation type="submission" date="2020-09" db="EMBL/GenBank/DDBJ databases">
        <authorList>
            <person name="Jameson E."/>
        </authorList>
    </citation>
    <scope>NUCLEOTIDE SEQUENCE [LARGE SCALE GENOMIC DNA]</scope>
</reference>
<keyword evidence="2" id="KW-1185">Reference proteome</keyword>
<proteinExistence type="predicted"/>
<gene>
    <name evidence="1" type="ORF">LLCLJKAH_00061</name>
</gene>
<protein>
    <submittedName>
        <fullName evidence="1">Uncharacterized protein</fullName>
    </submittedName>
</protein>
<name>A0A7R8R5E3_9CAUD</name>
<sequence length="266" mass="29221">MTTEIFNKLIAAGFDVQTQNQGTTVTVSYTQVGPSFDSNLKDIEEKFKLITTGDNPVDWNADDFYSGVTSVIKEMHANPDLAKIVHDQAHEGAIASDCGNVVTLIRAGVAANYAFPIGPWHWYISGGDNSYRLTINPDCAISIEAMREVCGFIEAQLGSEWVVVLVNRTRGIEIVKPDYSVTYFTNLINASRQDETLRFTLFGMGWRLHQEAGAYMFQPTQSFALELGVLEAGYAAILRELGPGGQYQINLVDGPSIAVVKKEGIK</sequence>